<dbReference type="InterPro" id="IPR043128">
    <property type="entry name" value="Rev_trsase/Diguanyl_cyclase"/>
</dbReference>
<dbReference type="EMBL" id="JAAGSC010000040">
    <property type="protein sequence ID" value="NDY95734.1"/>
    <property type="molecule type" value="Genomic_DNA"/>
</dbReference>
<keyword evidence="2" id="KW-0175">Coiled coil</keyword>
<comment type="caution">
    <text evidence="7">The sequence shown here is derived from an EMBL/GenBank/DDBJ whole genome shotgun (WGS) entry which is preliminary data.</text>
</comment>
<evidence type="ECO:0000259" key="3">
    <source>
        <dbReference type="PROSITE" id="PS50112"/>
    </source>
</evidence>
<dbReference type="Pfam" id="PF00563">
    <property type="entry name" value="EAL"/>
    <property type="match status" value="1"/>
</dbReference>
<dbReference type="PANTHER" id="PTHR44757">
    <property type="entry name" value="DIGUANYLATE CYCLASE DGCP"/>
    <property type="match status" value="1"/>
</dbReference>
<dbReference type="SMART" id="SM00267">
    <property type="entry name" value="GGDEF"/>
    <property type="match status" value="1"/>
</dbReference>
<evidence type="ECO:0000256" key="2">
    <source>
        <dbReference type="SAM" id="Coils"/>
    </source>
</evidence>
<accession>A0A845UZ12</accession>
<dbReference type="InterPro" id="IPR029787">
    <property type="entry name" value="Nucleotide_cyclase"/>
</dbReference>
<feature type="domain" description="PAS" evidence="3">
    <location>
        <begin position="192"/>
        <end position="236"/>
    </location>
</feature>
<feature type="domain" description="PAC" evidence="4">
    <location>
        <begin position="267"/>
        <end position="317"/>
    </location>
</feature>
<dbReference type="PROSITE" id="PS50113">
    <property type="entry name" value="PAC"/>
    <property type="match status" value="1"/>
</dbReference>
<dbReference type="InterPro" id="IPR000014">
    <property type="entry name" value="PAS"/>
</dbReference>
<dbReference type="CDD" id="cd00130">
    <property type="entry name" value="PAS"/>
    <property type="match status" value="2"/>
</dbReference>
<dbReference type="GO" id="GO:0003824">
    <property type="term" value="F:catalytic activity"/>
    <property type="evidence" value="ECO:0007669"/>
    <property type="project" value="UniProtKB-ARBA"/>
</dbReference>
<dbReference type="Gene3D" id="3.30.70.270">
    <property type="match status" value="1"/>
</dbReference>
<dbReference type="InterPro" id="IPR000700">
    <property type="entry name" value="PAS-assoc_C"/>
</dbReference>
<dbReference type="Pfam" id="PF13188">
    <property type="entry name" value="PAS_8"/>
    <property type="match status" value="1"/>
</dbReference>
<dbReference type="Gene3D" id="3.20.20.450">
    <property type="entry name" value="EAL domain"/>
    <property type="match status" value="1"/>
</dbReference>
<feature type="domain" description="PAS" evidence="3">
    <location>
        <begin position="68"/>
        <end position="139"/>
    </location>
</feature>
<dbReference type="PROSITE" id="PS50883">
    <property type="entry name" value="EAL"/>
    <property type="match status" value="1"/>
</dbReference>
<dbReference type="InterPro" id="IPR035919">
    <property type="entry name" value="EAL_sf"/>
</dbReference>
<dbReference type="SMART" id="SM00052">
    <property type="entry name" value="EAL"/>
    <property type="match status" value="1"/>
</dbReference>
<dbReference type="PROSITE" id="PS50112">
    <property type="entry name" value="PAS"/>
    <property type="match status" value="3"/>
</dbReference>
<dbReference type="InterPro" id="IPR001633">
    <property type="entry name" value="EAL_dom"/>
</dbReference>
<dbReference type="PROSITE" id="PS50887">
    <property type="entry name" value="GGDEF"/>
    <property type="match status" value="1"/>
</dbReference>
<dbReference type="Proteomes" id="UP000484885">
    <property type="component" value="Unassembled WGS sequence"/>
</dbReference>
<evidence type="ECO:0000259" key="4">
    <source>
        <dbReference type="PROSITE" id="PS50113"/>
    </source>
</evidence>
<evidence type="ECO:0000256" key="1">
    <source>
        <dbReference type="ARBA" id="ARBA00001946"/>
    </source>
</evidence>
<name>A0A845UZ12_9GAMM</name>
<feature type="coiled-coil region" evidence="2">
    <location>
        <begin position="37"/>
        <end position="75"/>
    </location>
</feature>
<dbReference type="PANTHER" id="PTHR44757:SF2">
    <property type="entry name" value="BIOFILM ARCHITECTURE MAINTENANCE PROTEIN MBAA"/>
    <property type="match status" value="1"/>
</dbReference>
<proteinExistence type="predicted"/>
<dbReference type="Gene3D" id="3.30.450.20">
    <property type="entry name" value="PAS domain"/>
    <property type="match status" value="3"/>
</dbReference>
<feature type="domain" description="PAS" evidence="3">
    <location>
        <begin position="314"/>
        <end position="384"/>
    </location>
</feature>
<gene>
    <name evidence="7" type="ORF">G3I74_08345</name>
</gene>
<keyword evidence="8" id="KW-1185">Reference proteome</keyword>
<organism evidence="7 8">
    <name type="scientific">Wenzhouxiangella limi</name>
    <dbReference type="NCBI Taxonomy" id="2707351"/>
    <lineage>
        <taxon>Bacteria</taxon>
        <taxon>Pseudomonadati</taxon>
        <taxon>Pseudomonadota</taxon>
        <taxon>Gammaproteobacteria</taxon>
        <taxon>Chromatiales</taxon>
        <taxon>Wenzhouxiangellaceae</taxon>
        <taxon>Wenzhouxiangella</taxon>
    </lineage>
</organism>
<dbReference type="InterPro" id="IPR035965">
    <property type="entry name" value="PAS-like_dom_sf"/>
</dbReference>
<dbReference type="NCBIfam" id="TIGR00254">
    <property type="entry name" value="GGDEF"/>
    <property type="match status" value="1"/>
</dbReference>
<dbReference type="RefSeq" id="WP_164211122.1">
    <property type="nucleotide sequence ID" value="NZ_JAAGSC010000040.1"/>
</dbReference>
<dbReference type="InterPro" id="IPR000160">
    <property type="entry name" value="GGDEF_dom"/>
</dbReference>
<dbReference type="SUPFAM" id="SSF55785">
    <property type="entry name" value="PYP-like sensor domain (PAS domain)"/>
    <property type="match status" value="3"/>
</dbReference>
<evidence type="ECO:0000313" key="7">
    <source>
        <dbReference type="EMBL" id="NDY95734.1"/>
    </source>
</evidence>
<dbReference type="FunFam" id="3.30.70.270:FF:000001">
    <property type="entry name" value="Diguanylate cyclase domain protein"/>
    <property type="match status" value="1"/>
</dbReference>
<dbReference type="AlphaFoldDB" id="A0A845UZ12"/>
<dbReference type="SUPFAM" id="SSF55073">
    <property type="entry name" value="Nucleotide cyclase"/>
    <property type="match status" value="1"/>
</dbReference>
<comment type="cofactor">
    <cofactor evidence="1">
        <name>Mg(2+)</name>
        <dbReference type="ChEBI" id="CHEBI:18420"/>
    </cofactor>
</comment>
<feature type="domain" description="GGDEF" evidence="6">
    <location>
        <begin position="471"/>
        <end position="603"/>
    </location>
</feature>
<dbReference type="Pfam" id="PF13426">
    <property type="entry name" value="PAS_9"/>
    <property type="match status" value="1"/>
</dbReference>
<dbReference type="CDD" id="cd01949">
    <property type="entry name" value="GGDEF"/>
    <property type="match status" value="1"/>
</dbReference>
<dbReference type="Pfam" id="PF00990">
    <property type="entry name" value="GGDEF"/>
    <property type="match status" value="1"/>
</dbReference>
<protein>
    <submittedName>
        <fullName evidence="7">EAL domain-containing protein</fullName>
    </submittedName>
</protein>
<feature type="domain" description="EAL" evidence="5">
    <location>
        <begin position="612"/>
        <end position="866"/>
    </location>
</feature>
<evidence type="ECO:0000259" key="6">
    <source>
        <dbReference type="PROSITE" id="PS50887"/>
    </source>
</evidence>
<reference evidence="7 8" key="1">
    <citation type="submission" date="2020-02" db="EMBL/GenBank/DDBJ databases">
        <authorList>
            <person name="Zhang X.-Y."/>
        </authorList>
    </citation>
    <scope>NUCLEOTIDE SEQUENCE [LARGE SCALE GENOMIC DNA]</scope>
    <source>
        <strain evidence="7 8">C33</strain>
    </source>
</reference>
<dbReference type="InterPro" id="IPR052155">
    <property type="entry name" value="Biofilm_reg_signaling"/>
</dbReference>
<dbReference type="SUPFAM" id="SSF141868">
    <property type="entry name" value="EAL domain-like"/>
    <property type="match status" value="1"/>
</dbReference>
<dbReference type="CDD" id="cd01948">
    <property type="entry name" value="EAL"/>
    <property type="match status" value="1"/>
</dbReference>
<evidence type="ECO:0000259" key="5">
    <source>
        <dbReference type="PROSITE" id="PS50883"/>
    </source>
</evidence>
<dbReference type="NCBIfam" id="TIGR00229">
    <property type="entry name" value="sensory_box"/>
    <property type="match status" value="3"/>
</dbReference>
<evidence type="ECO:0000313" key="8">
    <source>
        <dbReference type="Proteomes" id="UP000484885"/>
    </source>
</evidence>
<dbReference type="InterPro" id="IPR013656">
    <property type="entry name" value="PAS_4"/>
</dbReference>
<sequence length="870" mass="97245">MSQDADPLRSLRRRARQALARGELSLADLDLPDCPDAERLLEDLRIHQAELEIQNRELLESRARAEAERSRYQALYESVPLPALVIDRMGVIEEANPAALDFFGFRAAGSLRRHSVFRLFSDRGAGWFGAALEQTGEGGGPALRERVPVLRADGEEVPMDCLALRLGTGYHADRHTLLLFIDRSLEKERDRERALYQSLMDNSEAPIYAFDRADRCLMMNRAAGALFGIDEREAVGLLRSECMDEERTRQEAELDRRALYSDTPLVGEVTWPSARPSGSVLTVTRFPLRDTDGEAFAVAVIATDVTEHRQLQSRLDLATEIFSRGSEAIIITDSVNRVTFVNSAFEKISGYREHEILGKNPLALVSGRHDREFLQGIRRQLKRDGFWEGEIWPQRKDGETYAGWLRISRVPAGPEGDLHHILVVRDISQEKMAEEEIERLAFFDMLTGTPNRYLLKDRTAQAVRAASRRAGRFAMAFLDLDRFKEINDAFGHETGDRLLIHFARRLREHVRECDTICRLGGDEFVLLLEDIDRASANQRLARVLRAATRPFQIGDRTHQISASIGVAMYPEDGETYEELLKNADTAMYQAKADGRDACRFFHSDMAEAASSIARIEAAMRRALETDGFHMVYQPQIDLASGSVIGLEALLRWSPDGEEALSPSQFIPIAEQSGLIAELGNWVVDHVLRQVRDWSGQLAGDIPVSVNVAAEQFWRDGFLDGLAERIRRSGVAPEALVLELTERTAMKLPAQAAQIMQALNGQGIELSLDDFGTGYSSLAYLKRFPLQFLKIDRSFVADLVASPDDQAICRAVIQVAHTLGMQVVAEGVETREQEAFLLAAGCDAAQGFLYSPGIRPEALSEWLARRAPATA</sequence>
<dbReference type="Pfam" id="PF08448">
    <property type="entry name" value="PAS_4"/>
    <property type="match status" value="1"/>
</dbReference>
<dbReference type="SMART" id="SM00091">
    <property type="entry name" value="PAS"/>
    <property type="match status" value="3"/>
</dbReference>